<evidence type="ECO:0000256" key="1">
    <source>
        <dbReference type="SAM" id="Phobius"/>
    </source>
</evidence>
<feature type="transmembrane region" description="Helical" evidence="1">
    <location>
        <begin position="103"/>
        <end position="121"/>
    </location>
</feature>
<keyword evidence="3" id="KW-1185">Reference proteome</keyword>
<feature type="transmembrane region" description="Helical" evidence="1">
    <location>
        <begin position="71"/>
        <end position="91"/>
    </location>
</feature>
<proteinExistence type="predicted"/>
<dbReference type="RefSeq" id="WP_206933479.1">
    <property type="nucleotide sequence ID" value="NZ_JAEKJY010000002.1"/>
</dbReference>
<feature type="transmembrane region" description="Helical" evidence="1">
    <location>
        <begin position="5"/>
        <end position="22"/>
    </location>
</feature>
<dbReference type="PANTHER" id="PTHR40078">
    <property type="entry name" value="INTEGRAL MEMBRANE PROTEIN-RELATED"/>
    <property type="match status" value="1"/>
</dbReference>
<organism evidence="2 3">
    <name type="scientific">Halobacillus kuroshimensis</name>
    <dbReference type="NCBI Taxonomy" id="302481"/>
    <lineage>
        <taxon>Bacteria</taxon>
        <taxon>Bacillati</taxon>
        <taxon>Bacillota</taxon>
        <taxon>Bacilli</taxon>
        <taxon>Bacillales</taxon>
        <taxon>Bacillaceae</taxon>
        <taxon>Halobacillus</taxon>
    </lineage>
</organism>
<dbReference type="InterPro" id="IPR038750">
    <property type="entry name" value="YczE/YyaS-like"/>
</dbReference>
<protein>
    <submittedName>
        <fullName evidence="2">Membrane protein</fullName>
    </submittedName>
</protein>
<feature type="transmembrane region" description="Helical" evidence="1">
    <location>
        <begin position="154"/>
        <end position="178"/>
    </location>
</feature>
<dbReference type="PANTHER" id="PTHR40078:SF1">
    <property type="entry name" value="INTEGRAL MEMBRANE PROTEIN"/>
    <property type="match status" value="1"/>
</dbReference>
<keyword evidence="1" id="KW-1133">Transmembrane helix</keyword>
<evidence type="ECO:0000313" key="2">
    <source>
        <dbReference type="EMBL" id="MBN8235365.1"/>
    </source>
</evidence>
<sequence length="205" mass="22589">MKQLFLYLFGILISSLGIAFFIKADVGVGTTDSVAVGLSSHIPISVGVGMMTVHVTVILLNSILGKTIPSLFVFIPIVLRGVTLDLWNFLLTDFQLESLVLRWGLLFVGIAFMGIGIGSYLHTNLPKIPVDELMQTLMKKDGLSLRVNRNLYEFSLLVIGFLLGGPIGIGTFVISFLLGPSIQFFYERWNDLISPTKERQYASTS</sequence>
<gene>
    <name evidence="2" type="ORF">JF544_08875</name>
</gene>
<dbReference type="EMBL" id="JAEKJY010000002">
    <property type="protein sequence ID" value="MBN8235365.1"/>
    <property type="molecule type" value="Genomic_DNA"/>
</dbReference>
<feature type="transmembrane region" description="Helical" evidence="1">
    <location>
        <begin position="42"/>
        <end position="64"/>
    </location>
</feature>
<keyword evidence="1" id="KW-0812">Transmembrane</keyword>
<keyword evidence="1" id="KW-0472">Membrane</keyword>
<evidence type="ECO:0000313" key="3">
    <source>
        <dbReference type="Proteomes" id="UP000663970"/>
    </source>
</evidence>
<comment type="caution">
    <text evidence="2">The sequence shown here is derived from an EMBL/GenBank/DDBJ whole genome shotgun (WGS) entry which is preliminary data.</text>
</comment>
<dbReference type="Proteomes" id="UP000663970">
    <property type="component" value="Unassembled WGS sequence"/>
</dbReference>
<reference evidence="2 3" key="1">
    <citation type="submission" date="2020-12" db="EMBL/GenBank/DDBJ databases">
        <title>Oil enriched cultivation method for isolating marine PHA-producing bacteria.</title>
        <authorList>
            <person name="Zheng W."/>
            <person name="Yu S."/>
            <person name="Huang Y."/>
        </authorList>
    </citation>
    <scope>NUCLEOTIDE SEQUENCE [LARGE SCALE GENOMIC DNA]</scope>
    <source>
        <strain evidence="2 3">SY-2-6</strain>
    </source>
</reference>
<name>A0ABS3DVJ0_9BACI</name>
<accession>A0ABS3DVJ0</accession>
<dbReference type="Pfam" id="PF19700">
    <property type="entry name" value="DUF6198"/>
    <property type="match status" value="1"/>
</dbReference>